<accession>A0A5B7JQ69</accession>
<dbReference type="Proteomes" id="UP000324222">
    <property type="component" value="Unassembled WGS sequence"/>
</dbReference>
<keyword evidence="1" id="KW-0812">Transmembrane</keyword>
<sequence>MVELHGGYTEVETMVVAVVVVVVMQLLVVVKVVQVAWVMVVVEGEAAGSEEAQRSAPKHSWAEVDDCHALRLPAILDNALNPHKTLLIHPSLFLSAITATFATFTTYTIMRL</sequence>
<dbReference type="AlphaFoldDB" id="A0A5B7JQ69"/>
<feature type="transmembrane region" description="Helical" evidence="1">
    <location>
        <begin position="12"/>
        <end position="33"/>
    </location>
</feature>
<proteinExistence type="predicted"/>
<evidence type="ECO:0000313" key="2">
    <source>
        <dbReference type="EMBL" id="MPC98960.1"/>
    </source>
</evidence>
<keyword evidence="1" id="KW-1133">Transmembrane helix</keyword>
<comment type="caution">
    <text evidence="2">The sequence shown here is derived from an EMBL/GenBank/DDBJ whole genome shotgun (WGS) entry which is preliminary data.</text>
</comment>
<evidence type="ECO:0000313" key="3">
    <source>
        <dbReference type="Proteomes" id="UP000324222"/>
    </source>
</evidence>
<keyword evidence="3" id="KW-1185">Reference proteome</keyword>
<organism evidence="2 3">
    <name type="scientific">Portunus trituberculatus</name>
    <name type="common">Swimming crab</name>
    <name type="synonym">Neptunus trituberculatus</name>
    <dbReference type="NCBI Taxonomy" id="210409"/>
    <lineage>
        <taxon>Eukaryota</taxon>
        <taxon>Metazoa</taxon>
        <taxon>Ecdysozoa</taxon>
        <taxon>Arthropoda</taxon>
        <taxon>Crustacea</taxon>
        <taxon>Multicrustacea</taxon>
        <taxon>Malacostraca</taxon>
        <taxon>Eumalacostraca</taxon>
        <taxon>Eucarida</taxon>
        <taxon>Decapoda</taxon>
        <taxon>Pleocyemata</taxon>
        <taxon>Brachyura</taxon>
        <taxon>Eubrachyura</taxon>
        <taxon>Portunoidea</taxon>
        <taxon>Portunidae</taxon>
        <taxon>Portuninae</taxon>
        <taxon>Portunus</taxon>
    </lineage>
</organism>
<dbReference type="EMBL" id="VSRR010116368">
    <property type="protein sequence ID" value="MPC98960.1"/>
    <property type="molecule type" value="Genomic_DNA"/>
</dbReference>
<protein>
    <submittedName>
        <fullName evidence="2">Uncharacterized protein</fullName>
    </submittedName>
</protein>
<evidence type="ECO:0000256" key="1">
    <source>
        <dbReference type="SAM" id="Phobius"/>
    </source>
</evidence>
<reference evidence="2 3" key="1">
    <citation type="submission" date="2019-05" db="EMBL/GenBank/DDBJ databases">
        <title>Another draft genome of Portunus trituberculatus and its Hox gene families provides insights of decapod evolution.</title>
        <authorList>
            <person name="Jeong J.-H."/>
            <person name="Song I."/>
            <person name="Kim S."/>
            <person name="Choi T."/>
            <person name="Kim D."/>
            <person name="Ryu S."/>
            <person name="Kim W."/>
        </authorList>
    </citation>
    <scope>NUCLEOTIDE SEQUENCE [LARGE SCALE GENOMIC DNA]</scope>
    <source>
        <tissue evidence="2">Muscle</tissue>
    </source>
</reference>
<keyword evidence="1" id="KW-0472">Membrane</keyword>
<feature type="transmembrane region" description="Helical" evidence="1">
    <location>
        <begin position="86"/>
        <end position="110"/>
    </location>
</feature>
<name>A0A5B7JQ69_PORTR</name>
<gene>
    <name evidence="2" type="ORF">E2C01_094351</name>
</gene>